<dbReference type="Proteomes" id="UP000235122">
    <property type="component" value="Unassembled WGS sequence"/>
</dbReference>
<dbReference type="AlphaFoldDB" id="A0A2I1IP85"/>
<dbReference type="InterPro" id="IPR050492">
    <property type="entry name" value="Bact_metal-bind_prot9"/>
</dbReference>
<reference evidence="6 7" key="1">
    <citation type="submission" date="2017-12" db="EMBL/GenBank/DDBJ databases">
        <title>Phylogenetic diversity of female urinary microbiome.</title>
        <authorList>
            <person name="Thomas-White K."/>
            <person name="Wolfe A.J."/>
        </authorList>
    </citation>
    <scope>NUCLEOTIDE SEQUENCE [LARGE SCALE GENOMIC DNA]</scope>
    <source>
        <strain evidence="6 7">UMB0402</strain>
    </source>
</reference>
<feature type="signal peptide" evidence="5">
    <location>
        <begin position="1"/>
        <end position="19"/>
    </location>
</feature>
<dbReference type="PANTHER" id="PTHR42953:SF3">
    <property type="entry name" value="HIGH-AFFINITY ZINC UPTAKE SYSTEM PROTEIN ZNUA"/>
    <property type="match status" value="1"/>
</dbReference>
<dbReference type="PANTHER" id="PTHR42953">
    <property type="entry name" value="HIGH-AFFINITY ZINC UPTAKE SYSTEM PROTEIN ZNUA-RELATED"/>
    <property type="match status" value="1"/>
</dbReference>
<dbReference type="InterPro" id="IPR006128">
    <property type="entry name" value="Lipoprotein_PsaA-like"/>
</dbReference>
<dbReference type="EMBL" id="PKKO01000002">
    <property type="protein sequence ID" value="PKY72937.1"/>
    <property type="molecule type" value="Genomic_DNA"/>
</dbReference>
<feature type="chain" id="PRO_5039378300" evidence="5">
    <location>
        <begin position="20"/>
        <end position="298"/>
    </location>
</feature>
<organism evidence="6 7">
    <name type="scientific">Winkia neuii</name>
    <dbReference type="NCBI Taxonomy" id="33007"/>
    <lineage>
        <taxon>Bacteria</taxon>
        <taxon>Bacillati</taxon>
        <taxon>Actinomycetota</taxon>
        <taxon>Actinomycetes</taxon>
        <taxon>Actinomycetales</taxon>
        <taxon>Actinomycetaceae</taxon>
        <taxon>Winkia</taxon>
    </lineage>
</organism>
<dbReference type="PRINTS" id="PR00690">
    <property type="entry name" value="ADHESNFAMILY"/>
</dbReference>
<name>A0A2I1IP85_9ACTO</name>
<evidence type="ECO:0000256" key="1">
    <source>
        <dbReference type="ARBA" id="ARBA00011028"/>
    </source>
</evidence>
<dbReference type="InterPro" id="IPR006127">
    <property type="entry name" value="ZnuA-like"/>
</dbReference>
<dbReference type="GO" id="GO:0046872">
    <property type="term" value="F:metal ion binding"/>
    <property type="evidence" value="ECO:0007669"/>
    <property type="project" value="InterPro"/>
</dbReference>
<evidence type="ECO:0000256" key="3">
    <source>
        <dbReference type="ARBA" id="ARBA00022729"/>
    </source>
</evidence>
<protein>
    <submittedName>
        <fullName evidence="6">Zinc ABC transporter substrate-binding protein</fullName>
    </submittedName>
</protein>
<dbReference type="Gene3D" id="3.40.50.1980">
    <property type="entry name" value="Nitrogenase molybdenum iron protein domain"/>
    <property type="match status" value="2"/>
</dbReference>
<dbReference type="PROSITE" id="PS51257">
    <property type="entry name" value="PROKAR_LIPOPROTEIN"/>
    <property type="match status" value="1"/>
</dbReference>
<keyword evidence="3 5" id="KW-0732">Signal</keyword>
<evidence type="ECO:0000256" key="4">
    <source>
        <dbReference type="RuleBase" id="RU003512"/>
    </source>
</evidence>
<gene>
    <name evidence="6" type="ORF">CYJ19_04710</name>
</gene>
<accession>A0A2I1IP85</accession>
<evidence type="ECO:0000313" key="7">
    <source>
        <dbReference type="Proteomes" id="UP000235122"/>
    </source>
</evidence>
<dbReference type="Pfam" id="PF01297">
    <property type="entry name" value="ZnuA"/>
    <property type="match status" value="1"/>
</dbReference>
<evidence type="ECO:0000256" key="5">
    <source>
        <dbReference type="SAM" id="SignalP"/>
    </source>
</evidence>
<keyword evidence="2 4" id="KW-0813">Transport</keyword>
<evidence type="ECO:0000313" key="6">
    <source>
        <dbReference type="EMBL" id="PKY72937.1"/>
    </source>
</evidence>
<comment type="caution">
    <text evidence="6">The sequence shown here is derived from an EMBL/GenBank/DDBJ whole genome shotgun (WGS) entry which is preliminary data.</text>
</comment>
<dbReference type="SUPFAM" id="SSF53807">
    <property type="entry name" value="Helical backbone' metal receptor"/>
    <property type="match status" value="1"/>
</dbReference>
<dbReference type="GO" id="GO:0030001">
    <property type="term" value="P:metal ion transport"/>
    <property type="evidence" value="ECO:0007669"/>
    <property type="project" value="InterPro"/>
</dbReference>
<comment type="similarity">
    <text evidence="1 4">Belongs to the bacterial solute-binding protein 9 family.</text>
</comment>
<keyword evidence="7" id="KW-1185">Reference proteome</keyword>
<evidence type="ECO:0000256" key="2">
    <source>
        <dbReference type="ARBA" id="ARBA00022448"/>
    </source>
</evidence>
<dbReference type="STRING" id="33007.HMPREF3198_01278"/>
<dbReference type="GeneID" id="35866604"/>
<dbReference type="RefSeq" id="WP_024332093.1">
    <property type="nucleotide sequence ID" value="NZ_JASOXK010000008.1"/>
</dbReference>
<sequence length="298" mass="32022">MKKTLALLAALTLALSGCATTNSGTDKVNVLASFYPLQFLAQEIGGQAVTVESLTPAGAEPHDLELSTKDVASLSKADAVIYQKGFQKAVDQAIAQAEPSTVADVSKAASLVPIYKHESANATKSQDLDPHFWLDPVRLEKTITPVLKALQKAAPELKKEFAKNARALSEKLKKLDANYATTLADCKLDKIVVSHEAYGYLAERYHFSQLGLSGFDPEQEASPAQLSKIQGAAKSAGVEVIFSEDLINQKTAKTMAKDLGIKSEVLDPLESKTGKGDYLQVMDSNLRKVAKALKCKTN</sequence>
<proteinExistence type="inferred from homology"/>
<dbReference type="GO" id="GO:0007155">
    <property type="term" value="P:cell adhesion"/>
    <property type="evidence" value="ECO:0007669"/>
    <property type="project" value="InterPro"/>
</dbReference>